<organism evidence="7 8">
    <name type="scientific">Chara braunii</name>
    <name type="common">Braun's stonewort</name>
    <dbReference type="NCBI Taxonomy" id="69332"/>
    <lineage>
        <taxon>Eukaryota</taxon>
        <taxon>Viridiplantae</taxon>
        <taxon>Streptophyta</taxon>
        <taxon>Charophyceae</taxon>
        <taxon>Charales</taxon>
        <taxon>Characeae</taxon>
        <taxon>Chara</taxon>
    </lineage>
</organism>
<reference evidence="7 8" key="1">
    <citation type="journal article" date="2018" name="Cell">
        <title>The Chara Genome: Secondary Complexity and Implications for Plant Terrestrialization.</title>
        <authorList>
            <person name="Nishiyama T."/>
            <person name="Sakayama H."/>
            <person name="Vries J.D."/>
            <person name="Buschmann H."/>
            <person name="Saint-Marcoux D."/>
            <person name="Ullrich K.K."/>
            <person name="Haas F.B."/>
            <person name="Vanderstraeten L."/>
            <person name="Becker D."/>
            <person name="Lang D."/>
            <person name="Vosolsobe S."/>
            <person name="Rombauts S."/>
            <person name="Wilhelmsson P.K.I."/>
            <person name="Janitza P."/>
            <person name="Kern R."/>
            <person name="Heyl A."/>
            <person name="Rumpler F."/>
            <person name="Villalobos L.I.A.C."/>
            <person name="Clay J.M."/>
            <person name="Skokan R."/>
            <person name="Toyoda A."/>
            <person name="Suzuki Y."/>
            <person name="Kagoshima H."/>
            <person name="Schijlen E."/>
            <person name="Tajeshwar N."/>
            <person name="Catarino B."/>
            <person name="Hetherington A.J."/>
            <person name="Saltykova A."/>
            <person name="Bonnot C."/>
            <person name="Breuninger H."/>
            <person name="Symeonidi A."/>
            <person name="Radhakrishnan G.V."/>
            <person name="Van Nieuwerburgh F."/>
            <person name="Deforce D."/>
            <person name="Chang C."/>
            <person name="Karol K.G."/>
            <person name="Hedrich R."/>
            <person name="Ulvskov P."/>
            <person name="Glockner G."/>
            <person name="Delwiche C.F."/>
            <person name="Petrasek J."/>
            <person name="Van de Peer Y."/>
            <person name="Friml J."/>
            <person name="Beilby M."/>
            <person name="Dolan L."/>
            <person name="Kohara Y."/>
            <person name="Sugano S."/>
            <person name="Fujiyama A."/>
            <person name="Delaux P.-M."/>
            <person name="Quint M."/>
            <person name="TheiBen G."/>
            <person name="Hagemann M."/>
            <person name="Harholt J."/>
            <person name="Dunand C."/>
            <person name="Zachgo S."/>
            <person name="Langdale J."/>
            <person name="Maumus F."/>
            <person name="Straeten D.V.D."/>
            <person name="Gould S.B."/>
            <person name="Rensing S.A."/>
        </authorList>
    </citation>
    <scope>NUCLEOTIDE SEQUENCE [LARGE SCALE GENOMIC DNA]</scope>
    <source>
        <strain evidence="7 8">S276</strain>
    </source>
</reference>
<gene>
    <name evidence="7" type="ORF">CBR_g12196</name>
</gene>
<accession>A0A388KRR2</accession>
<comment type="subcellular location">
    <subcellularLocation>
        <location evidence="1">Nucleus</location>
    </subcellularLocation>
</comment>
<evidence type="ECO:0000259" key="6">
    <source>
        <dbReference type="PROSITE" id="PS51192"/>
    </source>
</evidence>
<feature type="compositionally biased region" description="Acidic residues" evidence="5">
    <location>
        <begin position="51"/>
        <end position="66"/>
    </location>
</feature>
<dbReference type="Pfam" id="PF00270">
    <property type="entry name" value="DEAD"/>
    <property type="match status" value="1"/>
</dbReference>
<evidence type="ECO:0000256" key="1">
    <source>
        <dbReference type="ARBA" id="ARBA00004123"/>
    </source>
</evidence>
<dbReference type="PANTHER" id="PTHR31200:SF1">
    <property type="entry name" value="INO80 COMPLEX SUBUNIT C"/>
    <property type="match status" value="1"/>
</dbReference>
<dbReference type="InterPro" id="IPR029525">
    <property type="entry name" value="INO80C/Ies6"/>
</dbReference>
<sequence length="461" mass="51916">MIVSDRKDWLYTFIIRVRCVRGEDGSCVQPRAAARGGGIHPLQMRRRRIDEEEEEEEEEEENEEEEVRFTGNKYTLSEKEMRHEEQRGREELELEEEEEEGRRGGENHDDGSHTSAQGRWISHFVMRKETLITTRLGAEKTLAILVGCAEVLYQWKFTARNGAGAIILTSTREVSTQIYTLAKDLFKYHRQKLCILLGGANRHKEAEKLAKGVSVVIATPGRLLDHLNNTKGFVYKSLKERQTVAFTSSPVSKFEELSKLLFKRPPACLGVDDAKRKHIEKPGAAGTQAGVKSPGGGSDGLQPKSTSLRTLQGKPSQQPLPSKTSKGGTIHPSHGKAGQSDKDDLVVPPVLPFKKTQMADRYPKGGTNRGRPHWKHLKQILQAENYHLLPANEPTYVSMDSPPSLYPPKKYCDITGYEACYTDPRTKLRYANCEVLKTIRLLPEQFIQDYLALRNAAVVLK</sequence>
<proteinExistence type="predicted"/>
<dbReference type="GO" id="GO:0031011">
    <property type="term" value="C:Ino80 complex"/>
    <property type="evidence" value="ECO:0007669"/>
    <property type="project" value="InterPro"/>
</dbReference>
<dbReference type="SUPFAM" id="SSF52540">
    <property type="entry name" value="P-loop containing nucleoside triphosphate hydrolases"/>
    <property type="match status" value="1"/>
</dbReference>
<dbReference type="InterPro" id="IPR027417">
    <property type="entry name" value="P-loop_NTPase"/>
</dbReference>
<evidence type="ECO:0000256" key="3">
    <source>
        <dbReference type="ARBA" id="ARBA00023163"/>
    </source>
</evidence>
<evidence type="ECO:0000256" key="2">
    <source>
        <dbReference type="ARBA" id="ARBA00023015"/>
    </source>
</evidence>
<dbReference type="Gene3D" id="3.40.50.300">
    <property type="entry name" value="P-loop containing nucleotide triphosphate hydrolases"/>
    <property type="match status" value="1"/>
</dbReference>
<dbReference type="EMBL" id="BFEA01000169">
    <property type="protein sequence ID" value="GBG72623.1"/>
    <property type="molecule type" value="Genomic_DNA"/>
</dbReference>
<evidence type="ECO:0000313" key="8">
    <source>
        <dbReference type="Proteomes" id="UP000265515"/>
    </source>
</evidence>
<feature type="compositionally biased region" description="Basic and acidic residues" evidence="5">
    <location>
        <begin position="100"/>
        <end position="112"/>
    </location>
</feature>
<dbReference type="GO" id="GO:0006338">
    <property type="term" value="P:chromatin remodeling"/>
    <property type="evidence" value="ECO:0007669"/>
    <property type="project" value="InterPro"/>
</dbReference>
<dbReference type="Pfam" id="PF08265">
    <property type="entry name" value="YL1_C"/>
    <property type="match status" value="1"/>
</dbReference>
<dbReference type="OrthoDB" id="49520at2759"/>
<dbReference type="InterPro" id="IPR014001">
    <property type="entry name" value="Helicase_ATP-bd"/>
</dbReference>
<protein>
    <recommendedName>
        <fullName evidence="6">Helicase ATP-binding domain-containing protein</fullName>
    </recommendedName>
</protein>
<evidence type="ECO:0000313" key="7">
    <source>
        <dbReference type="EMBL" id="GBG72623.1"/>
    </source>
</evidence>
<dbReference type="SMART" id="SM00993">
    <property type="entry name" value="YL1_C"/>
    <property type="match status" value="1"/>
</dbReference>
<dbReference type="AlphaFoldDB" id="A0A388KRR2"/>
<keyword evidence="3" id="KW-0804">Transcription</keyword>
<name>A0A388KRR2_CHABU</name>
<dbReference type="Proteomes" id="UP000265515">
    <property type="component" value="Unassembled WGS sequence"/>
</dbReference>
<dbReference type="STRING" id="69332.A0A388KRR2"/>
<feature type="region of interest" description="Disordered" evidence="5">
    <location>
        <begin position="280"/>
        <end position="346"/>
    </location>
</feature>
<evidence type="ECO:0000256" key="5">
    <source>
        <dbReference type="SAM" id="MobiDB-lite"/>
    </source>
</evidence>
<dbReference type="PANTHER" id="PTHR31200">
    <property type="entry name" value="INO80 COMPLEX SUBUNIT C"/>
    <property type="match status" value="1"/>
</dbReference>
<keyword evidence="4" id="KW-0539">Nucleus</keyword>
<comment type="caution">
    <text evidence="7">The sequence shown here is derived from an EMBL/GenBank/DDBJ whole genome shotgun (WGS) entry which is preliminary data.</text>
</comment>
<dbReference type="InterPro" id="IPR013272">
    <property type="entry name" value="Vps72/YL1_C"/>
</dbReference>
<feature type="region of interest" description="Disordered" evidence="5">
    <location>
        <begin position="43"/>
        <end position="117"/>
    </location>
</feature>
<feature type="compositionally biased region" description="Polar residues" evidence="5">
    <location>
        <begin position="303"/>
        <end position="327"/>
    </location>
</feature>
<dbReference type="Gramene" id="GBG72623">
    <property type="protein sequence ID" value="GBG72623"/>
    <property type="gene ID" value="CBR_g12196"/>
</dbReference>
<dbReference type="PROSITE" id="PS51192">
    <property type="entry name" value="HELICASE_ATP_BIND_1"/>
    <property type="match status" value="1"/>
</dbReference>
<feature type="domain" description="Helicase ATP-binding" evidence="6">
    <location>
        <begin position="121"/>
        <end position="268"/>
    </location>
</feature>
<keyword evidence="2" id="KW-0805">Transcription regulation</keyword>
<evidence type="ECO:0000256" key="4">
    <source>
        <dbReference type="ARBA" id="ARBA00023242"/>
    </source>
</evidence>
<dbReference type="GO" id="GO:0003676">
    <property type="term" value="F:nucleic acid binding"/>
    <property type="evidence" value="ECO:0007669"/>
    <property type="project" value="InterPro"/>
</dbReference>
<dbReference type="GO" id="GO:0005524">
    <property type="term" value="F:ATP binding"/>
    <property type="evidence" value="ECO:0007669"/>
    <property type="project" value="InterPro"/>
</dbReference>
<feature type="compositionally biased region" description="Basic and acidic residues" evidence="5">
    <location>
        <begin position="76"/>
        <end position="91"/>
    </location>
</feature>
<keyword evidence="8" id="KW-1185">Reference proteome</keyword>
<dbReference type="InterPro" id="IPR011545">
    <property type="entry name" value="DEAD/DEAH_box_helicase_dom"/>
</dbReference>